<organism evidence="1 2">
    <name type="scientific">Lentinula guzmanii</name>
    <dbReference type="NCBI Taxonomy" id="2804957"/>
    <lineage>
        <taxon>Eukaryota</taxon>
        <taxon>Fungi</taxon>
        <taxon>Dikarya</taxon>
        <taxon>Basidiomycota</taxon>
        <taxon>Agaricomycotina</taxon>
        <taxon>Agaricomycetes</taxon>
        <taxon>Agaricomycetidae</taxon>
        <taxon>Agaricales</taxon>
        <taxon>Marasmiineae</taxon>
        <taxon>Omphalotaceae</taxon>
        <taxon>Lentinula</taxon>
    </lineage>
</organism>
<keyword evidence="2" id="KW-1185">Reference proteome</keyword>
<dbReference type="Proteomes" id="UP001176059">
    <property type="component" value="Unassembled WGS sequence"/>
</dbReference>
<proteinExistence type="predicted"/>
<reference evidence="1" key="2">
    <citation type="journal article" date="2023" name="Proc. Natl. Acad. Sci. U.S.A.">
        <title>A global phylogenomic analysis of the shiitake genus Lentinula.</title>
        <authorList>
            <person name="Sierra-Patev S."/>
            <person name="Min B."/>
            <person name="Naranjo-Ortiz M."/>
            <person name="Looney B."/>
            <person name="Konkel Z."/>
            <person name="Slot J.C."/>
            <person name="Sakamoto Y."/>
            <person name="Steenwyk J.L."/>
            <person name="Rokas A."/>
            <person name="Carro J."/>
            <person name="Camarero S."/>
            <person name="Ferreira P."/>
            <person name="Molpeceres G."/>
            <person name="Ruiz-Duenas F.J."/>
            <person name="Serrano A."/>
            <person name="Henrissat B."/>
            <person name="Drula E."/>
            <person name="Hughes K.W."/>
            <person name="Mata J.L."/>
            <person name="Ishikawa N.K."/>
            <person name="Vargas-Isla R."/>
            <person name="Ushijima S."/>
            <person name="Smith C.A."/>
            <person name="Donoghue J."/>
            <person name="Ahrendt S."/>
            <person name="Andreopoulos W."/>
            <person name="He G."/>
            <person name="LaButti K."/>
            <person name="Lipzen A."/>
            <person name="Ng V."/>
            <person name="Riley R."/>
            <person name="Sandor L."/>
            <person name="Barry K."/>
            <person name="Martinez A.T."/>
            <person name="Xiao Y."/>
            <person name="Gibbons J.G."/>
            <person name="Terashima K."/>
            <person name="Grigoriev I.V."/>
            <person name="Hibbett D."/>
        </authorList>
    </citation>
    <scope>NUCLEOTIDE SEQUENCE</scope>
    <source>
        <strain evidence="1">ET3784</strain>
    </source>
</reference>
<protein>
    <submittedName>
        <fullName evidence="1">Uncharacterized protein</fullName>
    </submittedName>
</protein>
<dbReference type="EMBL" id="JANVFO010000047">
    <property type="protein sequence ID" value="KAJ3725033.1"/>
    <property type="molecule type" value="Genomic_DNA"/>
</dbReference>
<name>A0AA38MXJ2_9AGAR</name>
<accession>A0AA38MXJ2</accession>
<gene>
    <name evidence="1" type="ORF">DFJ43DRAFT_1089516</name>
</gene>
<sequence length="226" mass="26207">MHCKRQPIFSIFNFDIGADLKRLFYILKGRTDTCNFFFICVVYQKVYKHTQNITTMANRELQHEIQYKNTKKFLSSYSESQNVELASLGYACLELNESLGLCDPDQPWLINMSGDGLRYQSIATLSLDAAVKAHFILLLLAYPKPYLTYGQMRFTVEFKINLLEQALQDVVSFLQDLQRNYGGINLEEYENQAKGLIDVLSSRIVVTLKEFPIDQHALEMFFPRRS</sequence>
<comment type="caution">
    <text evidence="1">The sequence shown here is derived from an EMBL/GenBank/DDBJ whole genome shotgun (WGS) entry which is preliminary data.</text>
</comment>
<dbReference type="AlphaFoldDB" id="A0AA38MXJ2"/>
<evidence type="ECO:0000313" key="1">
    <source>
        <dbReference type="EMBL" id="KAJ3725033.1"/>
    </source>
</evidence>
<evidence type="ECO:0000313" key="2">
    <source>
        <dbReference type="Proteomes" id="UP001176059"/>
    </source>
</evidence>
<reference evidence="1" key="1">
    <citation type="submission" date="2022-08" db="EMBL/GenBank/DDBJ databases">
        <authorList>
            <consortium name="DOE Joint Genome Institute"/>
            <person name="Min B."/>
            <person name="Sierra-Patev S."/>
            <person name="Naranjo-Ortiz M."/>
            <person name="Looney B."/>
            <person name="Konkel Z."/>
            <person name="Slot J.C."/>
            <person name="Sakamoto Y."/>
            <person name="Steenwyk J.L."/>
            <person name="Rokas A."/>
            <person name="Carro J."/>
            <person name="Camarero S."/>
            <person name="Ferreira P."/>
            <person name="Molpeceres G."/>
            <person name="Ruiz-duenas F.J."/>
            <person name="Serrano A."/>
            <person name="Henrissat B."/>
            <person name="Drula E."/>
            <person name="Hughes K.W."/>
            <person name="Mata J.L."/>
            <person name="Ishikawa N.K."/>
            <person name="Vargas-Isla R."/>
            <person name="Ushijima S."/>
            <person name="Smith C.A."/>
            <person name="Ahrendt S."/>
            <person name="Andreopoulos W."/>
            <person name="He G."/>
            <person name="LaButti K."/>
            <person name="Lipzen A."/>
            <person name="Ng V."/>
            <person name="Riley R."/>
            <person name="Sandor L."/>
            <person name="Barry K."/>
            <person name="Martinez A.T."/>
            <person name="Xiao Y."/>
            <person name="Gibbons J.G."/>
            <person name="Terashima K."/>
            <person name="Hibbett D.S."/>
            <person name="Grigoriev I.V."/>
        </authorList>
    </citation>
    <scope>NUCLEOTIDE SEQUENCE</scope>
    <source>
        <strain evidence="1">ET3784</strain>
    </source>
</reference>